<keyword evidence="4" id="KW-1185">Reference proteome</keyword>
<dbReference type="Gene3D" id="3.40.190.10">
    <property type="entry name" value="Periplasmic binding protein-like II"/>
    <property type="match status" value="2"/>
</dbReference>
<dbReference type="InterPro" id="IPR050490">
    <property type="entry name" value="Bact_solute-bd_prot1"/>
</dbReference>
<accession>A0A926ETM9</accession>
<proteinExistence type="predicted"/>
<evidence type="ECO:0000256" key="1">
    <source>
        <dbReference type="SAM" id="MobiDB-lite"/>
    </source>
</evidence>
<gene>
    <name evidence="3" type="ORF">H8705_11130</name>
</gene>
<sequence>MKRYISCVLAVLMALSMLLTACGSSETPAADGATGSTGSTADGAAEGEEPQPVTFRFQWWGSDARHEATLAVIDQYMKENPHVTIEAEYRGKSDREKVATELVGNQLADLVQLDYDWLGDFTTAGDYFVDLNTLTDIIDMSGFDMEFARSYGEYNGKLIALPTGLNANANIINKTLAEQFDIPTGMDTQWTWEDYLEIGKTVHEKDANKYFLNADSVTLYFYVLSPYLQQLTGKEVVGDDYTLGFTAEELTQALDYIGKLYEAGVVLPASEANVFLENPWTNPKWINGDFVTELSLTSTMPAELQDMPGEGSAFILPMMENAKASGITVYPSQLLGISKECECVEEVAKFMNYFYNSEEAGVILKDCRAMPPVEKIRNLCAEQDLLNPAVVQATEYAMANPGLKPNSNSGNSEVEEIFISACEQIAYAPTDAANIAANTISQLEKVVEAMKEEAAAA</sequence>
<comment type="caution">
    <text evidence="3">The sequence shown here is derived from an EMBL/GenBank/DDBJ whole genome shotgun (WGS) entry which is preliminary data.</text>
</comment>
<dbReference type="EMBL" id="JACRTD010000008">
    <property type="protein sequence ID" value="MBC8586134.1"/>
    <property type="molecule type" value="Genomic_DNA"/>
</dbReference>
<dbReference type="AlphaFoldDB" id="A0A926ETM9"/>
<keyword evidence="2" id="KW-0732">Signal</keyword>
<dbReference type="SUPFAM" id="SSF53850">
    <property type="entry name" value="Periplasmic binding protein-like II"/>
    <property type="match status" value="1"/>
</dbReference>
<protein>
    <submittedName>
        <fullName evidence="3">Carbohydrate ABC transporter substrate-binding protein</fullName>
    </submittedName>
</protein>
<feature type="chain" id="PRO_5039534386" evidence="2">
    <location>
        <begin position="22"/>
        <end position="457"/>
    </location>
</feature>
<dbReference type="PROSITE" id="PS51257">
    <property type="entry name" value="PROKAR_LIPOPROTEIN"/>
    <property type="match status" value="1"/>
</dbReference>
<dbReference type="Pfam" id="PF01547">
    <property type="entry name" value="SBP_bac_1"/>
    <property type="match status" value="1"/>
</dbReference>
<dbReference type="InterPro" id="IPR006059">
    <property type="entry name" value="SBP"/>
</dbReference>
<reference evidence="3" key="1">
    <citation type="submission" date="2020-08" db="EMBL/GenBank/DDBJ databases">
        <title>Genome public.</title>
        <authorList>
            <person name="Liu C."/>
            <person name="Sun Q."/>
        </authorList>
    </citation>
    <scope>NUCLEOTIDE SEQUENCE</scope>
    <source>
        <strain evidence="3">NSJ-64</strain>
    </source>
</reference>
<feature type="compositionally biased region" description="Low complexity" evidence="1">
    <location>
        <begin position="29"/>
        <end position="44"/>
    </location>
</feature>
<dbReference type="PANTHER" id="PTHR43649:SF11">
    <property type="entry name" value="ABC TRANSPORTER SUBSTRATE-BINDING PROTEIN YESO-RELATED"/>
    <property type="match status" value="1"/>
</dbReference>
<evidence type="ECO:0000313" key="3">
    <source>
        <dbReference type="EMBL" id="MBC8586134.1"/>
    </source>
</evidence>
<dbReference type="PANTHER" id="PTHR43649">
    <property type="entry name" value="ARABINOSE-BINDING PROTEIN-RELATED"/>
    <property type="match status" value="1"/>
</dbReference>
<name>A0A926ETM9_9FIRM</name>
<evidence type="ECO:0000256" key="2">
    <source>
        <dbReference type="SAM" id="SignalP"/>
    </source>
</evidence>
<feature type="signal peptide" evidence="2">
    <location>
        <begin position="1"/>
        <end position="21"/>
    </location>
</feature>
<evidence type="ECO:0000313" key="4">
    <source>
        <dbReference type="Proteomes" id="UP000623678"/>
    </source>
</evidence>
<dbReference type="RefSeq" id="WP_262395857.1">
    <property type="nucleotide sequence ID" value="NZ_JACRTD010000008.1"/>
</dbReference>
<organism evidence="3 4">
    <name type="scientific">Youxingia wuxianensis</name>
    <dbReference type="NCBI Taxonomy" id="2763678"/>
    <lineage>
        <taxon>Bacteria</taxon>
        <taxon>Bacillati</taxon>
        <taxon>Bacillota</taxon>
        <taxon>Clostridia</taxon>
        <taxon>Eubacteriales</taxon>
        <taxon>Oscillospiraceae</taxon>
        <taxon>Youxingia</taxon>
    </lineage>
</organism>
<dbReference type="Proteomes" id="UP000623678">
    <property type="component" value="Unassembled WGS sequence"/>
</dbReference>
<feature type="region of interest" description="Disordered" evidence="1">
    <location>
        <begin position="26"/>
        <end position="49"/>
    </location>
</feature>